<evidence type="ECO:0000313" key="8">
    <source>
        <dbReference type="Proteomes" id="UP000003678"/>
    </source>
</evidence>
<accession>C0GA36</accession>
<comment type="similarity">
    <text evidence="2">Belongs to the ABC transporter superfamily.</text>
</comment>
<evidence type="ECO:0000256" key="4">
    <source>
        <dbReference type="ARBA" id="ARBA00022741"/>
    </source>
</evidence>
<dbReference type="PANTHER" id="PTHR42788">
    <property type="entry name" value="TAURINE IMPORT ATP-BINDING PROTEIN-RELATED"/>
    <property type="match status" value="1"/>
</dbReference>
<evidence type="ECO:0000313" key="7">
    <source>
        <dbReference type="EMBL" id="EEH13800.1"/>
    </source>
</evidence>
<dbReference type="GO" id="GO:0005886">
    <property type="term" value="C:plasma membrane"/>
    <property type="evidence" value="ECO:0007669"/>
    <property type="project" value="UniProtKB-SubCell"/>
</dbReference>
<name>C0GA36_9HYPH</name>
<evidence type="ECO:0000256" key="5">
    <source>
        <dbReference type="ARBA" id="ARBA00022840"/>
    </source>
</evidence>
<dbReference type="CDD" id="cd03293">
    <property type="entry name" value="ABC_NrtD_SsuB_transporters"/>
    <property type="match status" value="1"/>
</dbReference>
<feature type="domain" description="ABC transporter" evidence="6">
    <location>
        <begin position="15"/>
        <end position="244"/>
    </location>
</feature>
<protein>
    <submittedName>
        <fullName evidence="7">Nitrate transport ATP-binding protein NrtC</fullName>
    </submittedName>
</protein>
<sequence>MMGPRWASLGDRMDLKLQNISHFYGKVEVLKDISLDIPQGQIVCLIGPSGCGKSTLLRFLGGLERPGSGQVLQIGDPPPDSLNPLTYVFQHFALLPWRTVEGNIKLVLEDHRLSQREMNDIVTDVLERTRLGDFRTALPKQLSGGMRQRVAISRALAVRPAVMLMDEPLSALDSQTRALLMDDLVSLWTRQPFTSVYVTHNLAEAVRLGHRVVVLSRRPGRIRQIVDIDIPLSERALGDPALEAKQKMLWDLMREEAMAADKELTDV</sequence>
<dbReference type="InterPro" id="IPR027417">
    <property type="entry name" value="P-loop_NTPase"/>
</dbReference>
<dbReference type="GO" id="GO:0005524">
    <property type="term" value="F:ATP binding"/>
    <property type="evidence" value="ECO:0007669"/>
    <property type="project" value="UniProtKB-KW"/>
</dbReference>
<dbReference type="InterPro" id="IPR003439">
    <property type="entry name" value="ABC_transporter-like_ATP-bd"/>
</dbReference>
<dbReference type="AlphaFoldDB" id="C0GA36"/>
<dbReference type="SUPFAM" id="SSF52540">
    <property type="entry name" value="P-loop containing nucleoside triphosphate hydrolases"/>
    <property type="match status" value="1"/>
</dbReference>
<evidence type="ECO:0000256" key="3">
    <source>
        <dbReference type="ARBA" id="ARBA00022448"/>
    </source>
</evidence>
<comment type="caution">
    <text evidence="7">The sequence shown here is derived from an EMBL/GenBank/DDBJ whole genome shotgun (WGS) entry which is preliminary data.</text>
</comment>
<organism evidence="7 8">
    <name type="scientific">Brucella ceti str. Cudo</name>
    <dbReference type="NCBI Taxonomy" id="595497"/>
    <lineage>
        <taxon>Bacteria</taxon>
        <taxon>Pseudomonadati</taxon>
        <taxon>Pseudomonadota</taxon>
        <taxon>Alphaproteobacteria</taxon>
        <taxon>Hyphomicrobiales</taxon>
        <taxon>Brucellaceae</taxon>
        <taxon>Brucella/Ochrobactrum group</taxon>
        <taxon>Brucella</taxon>
    </lineage>
</organism>
<keyword evidence="4" id="KW-0547">Nucleotide-binding</keyword>
<evidence type="ECO:0000256" key="2">
    <source>
        <dbReference type="ARBA" id="ARBA00005417"/>
    </source>
</evidence>
<dbReference type="Proteomes" id="UP000003678">
    <property type="component" value="Unassembled WGS sequence"/>
</dbReference>
<dbReference type="PROSITE" id="PS00211">
    <property type="entry name" value="ABC_TRANSPORTER_1"/>
    <property type="match status" value="1"/>
</dbReference>
<reference evidence="7 8" key="1">
    <citation type="submission" date="2009-03" db="EMBL/GenBank/DDBJ databases">
        <authorList>
            <person name="Setubal J.C."/>
            <person name="Boyle S."/>
            <person name="Crasta O.R."/>
            <person name="Gillespie J.J."/>
            <person name="Kenyon R.W."/>
            <person name="Lu J."/>
            <person name="Mane S."/>
            <person name="Nagrani S."/>
            <person name="Shallom J.M."/>
            <person name="Shallom S."/>
            <person name="Shukla M."/>
            <person name="Snyder E.E."/>
            <person name="Sobral B.W."/>
            <person name="Wattam A.R."/>
            <person name="Will R."/>
            <person name="Williams K."/>
            <person name="Yoo H."/>
            <person name="Bruce D.H."/>
            <person name="Detter C."/>
            <person name="Munk C."/>
            <person name="Brettin T.S."/>
            <person name="Ficht T."/>
        </authorList>
    </citation>
    <scope>NUCLEOTIDE SEQUENCE [LARGE SCALE GENOMIC DNA]</scope>
    <source>
        <strain evidence="7 8">Cudo</strain>
    </source>
</reference>
<dbReference type="InterPro" id="IPR017871">
    <property type="entry name" value="ABC_transporter-like_CS"/>
</dbReference>
<dbReference type="PANTHER" id="PTHR42788:SF20">
    <property type="entry name" value="ABC TRANSPORTER ATP-BINDING PROTEIN"/>
    <property type="match status" value="1"/>
</dbReference>
<evidence type="ECO:0000256" key="1">
    <source>
        <dbReference type="ARBA" id="ARBA00004533"/>
    </source>
</evidence>
<dbReference type="InterPro" id="IPR050166">
    <property type="entry name" value="ABC_transporter_ATP-bind"/>
</dbReference>
<dbReference type="EMBL" id="ACJD01000006">
    <property type="protein sequence ID" value="EEH13800.1"/>
    <property type="molecule type" value="Genomic_DNA"/>
</dbReference>
<keyword evidence="3" id="KW-0813">Transport</keyword>
<gene>
    <name evidence="7" type="ORF">BCETI_6000781</name>
</gene>
<dbReference type="SMART" id="SM00382">
    <property type="entry name" value="AAA"/>
    <property type="match status" value="1"/>
</dbReference>
<dbReference type="Gene3D" id="3.40.50.300">
    <property type="entry name" value="P-loop containing nucleotide triphosphate hydrolases"/>
    <property type="match status" value="1"/>
</dbReference>
<dbReference type="PROSITE" id="PS50893">
    <property type="entry name" value="ABC_TRANSPORTER_2"/>
    <property type="match status" value="1"/>
</dbReference>
<evidence type="ECO:0000259" key="6">
    <source>
        <dbReference type="PROSITE" id="PS50893"/>
    </source>
</evidence>
<dbReference type="GO" id="GO:0016887">
    <property type="term" value="F:ATP hydrolysis activity"/>
    <property type="evidence" value="ECO:0007669"/>
    <property type="project" value="InterPro"/>
</dbReference>
<dbReference type="Pfam" id="PF00005">
    <property type="entry name" value="ABC_tran"/>
    <property type="match status" value="1"/>
</dbReference>
<comment type="subcellular location">
    <subcellularLocation>
        <location evidence="1">Cell inner membrane</location>
    </subcellularLocation>
</comment>
<proteinExistence type="inferred from homology"/>
<keyword evidence="5 7" id="KW-0067">ATP-binding</keyword>
<dbReference type="InterPro" id="IPR003593">
    <property type="entry name" value="AAA+_ATPase"/>
</dbReference>